<feature type="transmembrane region" description="Helical" evidence="1">
    <location>
        <begin position="303"/>
        <end position="328"/>
    </location>
</feature>
<accession>A0A6C0F185</accession>
<keyword evidence="1" id="KW-0472">Membrane</keyword>
<evidence type="ECO:0000256" key="1">
    <source>
        <dbReference type="SAM" id="Phobius"/>
    </source>
</evidence>
<feature type="transmembrane region" description="Helical" evidence="1">
    <location>
        <begin position="183"/>
        <end position="206"/>
    </location>
</feature>
<protein>
    <submittedName>
        <fullName evidence="2">Uncharacterized protein</fullName>
    </submittedName>
</protein>
<organism evidence="2">
    <name type="scientific">viral metagenome</name>
    <dbReference type="NCBI Taxonomy" id="1070528"/>
    <lineage>
        <taxon>unclassified sequences</taxon>
        <taxon>metagenomes</taxon>
        <taxon>organismal metagenomes</taxon>
    </lineage>
</organism>
<name>A0A6C0F185_9ZZZZ</name>
<keyword evidence="1" id="KW-1133">Transmembrane helix</keyword>
<evidence type="ECO:0000313" key="2">
    <source>
        <dbReference type="EMBL" id="QHT34140.1"/>
    </source>
</evidence>
<reference evidence="2" key="1">
    <citation type="journal article" date="2020" name="Nature">
        <title>Giant virus diversity and host interactions through global metagenomics.</title>
        <authorList>
            <person name="Schulz F."/>
            <person name="Roux S."/>
            <person name="Paez-Espino D."/>
            <person name="Jungbluth S."/>
            <person name="Walsh D.A."/>
            <person name="Denef V.J."/>
            <person name="McMahon K.D."/>
            <person name="Konstantinidis K.T."/>
            <person name="Eloe-Fadrosh E.A."/>
            <person name="Kyrpides N.C."/>
            <person name="Woyke T."/>
        </authorList>
    </citation>
    <scope>NUCLEOTIDE SEQUENCE</scope>
    <source>
        <strain evidence="2">GVMAG-M-3300009161-52</strain>
    </source>
</reference>
<keyword evidence="1" id="KW-0812">Transmembrane</keyword>
<sequence length="340" mass="37106">MATPTRTGTIPTSTGQSTVIAGSADYQILMSEIQQTINKNDLLFKQIQQSNYPDAGSYSSDLLNYKINTQVTDLTTARQQIWEFLNKKYAENTKLRAYYFDELRKVEKHISDLTSQQNNIIDSIQGKELITSTTSESIKQQKYLYEKMEYYQYLYKVILFVQIAILAVITLCITGIIPRATCLIITVILLIAAVAFVAYYVFFVNIGRSMFSWRKFEHDNSIANTDNQCVNKSTVSKSDMQKATADAAVAKLIIDQKSGSTCKIPTMAAVAVPTMAGVVVPTMAGVVVPTVTPTMAAVAVPTMAAVAVPTIAAVVAPTLAPTIAAVVAPTLAPTTTRKLT</sequence>
<feature type="transmembrane region" description="Helical" evidence="1">
    <location>
        <begin position="153"/>
        <end position="177"/>
    </location>
</feature>
<feature type="transmembrane region" description="Helical" evidence="1">
    <location>
        <begin position="267"/>
        <end position="291"/>
    </location>
</feature>
<dbReference type="EMBL" id="MN738987">
    <property type="protein sequence ID" value="QHT34140.1"/>
    <property type="molecule type" value="Genomic_DNA"/>
</dbReference>
<proteinExistence type="predicted"/>
<dbReference type="AlphaFoldDB" id="A0A6C0F185"/>